<dbReference type="NCBIfam" id="NF005073">
    <property type="entry name" value="PRK06495.1"/>
    <property type="match status" value="1"/>
</dbReference>
<organism evidence="4 5">
    <name type="scientific">Faunimonas pinastri</name>
    <dbReference type="NCBI Taxonomy" id="1855383"/>
    <lineage>
        <taxon>Bacteria</taxon>
        <taxon>Pseudomonadati</taxon>
        <taxon>Pseudomonadota</taxon>
        <taxon>Alphaproteobacteria</taxon>
        <taxon>Hyphomicrobiales</taxon>
        <taxon>Afifellaceae</taxon>
        <taxon>Faunimonas</taxon>
    </lineage>
</organism>
<dbReference type="EMBL" id="FOFG01000003">
    <property type="protein sequence ID" value="SEQ23351.1"/>
    <property type="molecule type" value="Genomic_DNA"/>
</dbReference>
<dbReference type="InterPro" id="IPR018376">
    <property type="entry name" value="Enoyl-CoA_hyd/isom_CS"/>
</dbReference>
<dbReference type="GO" id="GO:0016829">
    <property type="term" value="F:lyase activity"/>
    <property type="evidence" value="ECO:0007669"/>
    <property type="project" value="UniProtKB-KW"/>
</dbReference>
<sequence length="257" mass="28864">MSFETLRLAVEGGIATVTFDRPPVNAQNRKSREEFIQVFDQLSDRDDVRVVILTAAGKVFSAGADVKERVGLAQEPGDYVRHNRITREFFYAVRDCEKPVIAAVNGAAIGAGFVLMLSCDIMLASDEAYFVMPELDVGLAGGARFLQEHFGRSKARTMYFTGEKVPAQELYRLGVIEACLPRDRLMAEAMRIATRIAEKSPLAVRRVKRAFDTVEEMPVRDAYRYEQTITVELSRTEDAKEAQQAFVQKRKPVFTGR</sequence>
<keyword evidence="5" id="KW-1185">Reference proteome</keyword>
<dbReference type="InterPro" id="IPR014748">
    <property type="entry name" value="Enoyl-CoA_hydra_C"/>
</dbReference>
<accession>A0A1H9ECF4</accession>
<keyword evidence="2" id="KW-0456">Lyase</keyword>
<dbReference type="AlphaFoldDB" id="A0A1H9ECF4"/>
<dbReference type="Gene3D" id="1.10.12.10">
    <property type="entry name" value="Lyase 2-enoyl-coa Hydratase, Chain A, domain 2"/>
    <property type="match status" value="1"/>
</dbReference>
<dbReference type="RefSeq" id="WP_092495745.1">
    <property type="nucleotide sequence ID" value="NZ_FOFG01000003.1"/>
</dbReference>
<dbReference type="InterPro" id="IPR029045">
    <property type="entry name" value="ClpP/crotonase-like_dom_sf"/>
</dbReference>
<comment type="similarity">
    <text evidence="1 3">Belongs to the enoyl-CoA hydratase/isomerase family.</text>
</comment>
<dbReference type="Pfam" id="PF00378">
    <property type="entry name" value="ECH_1"/>
    <property type="match status" value="1"/>
</dbReference>
<dbReference type="InterPro" id="IPR001753">
    <property type="entry name" value="Enoyl-CoA_hydra/iso"/>
</dbReference>
<evidence type="ECO:0000313" key="4">
    <source>
        <dbReference type="EMBL" id="SEQ23351.1"/>
    </source>
</evidence>
<dbReference type="STRING" id="1855383.SAMN05216548_103135"/>
<dbReference type="PROSITE" id="PS00166">
    <property type="entry name" value="ENOYL_COA_HYDRATASE"/>
    <property type="match status" value="1"/>
</dbReference>
<proteinExistence type="inferred from homology"/>
<dbReference type="PANTHER" id="PTHR11941:SF54">
    <property type="entry name" value="ENOYL-COA HYDRATASE, MITOCHONDRIAL"/>
    <property type="match status" value="1"/>
</dbReference>
<dbReference type="Proteomes" id="UP000199647">
    <property type="component" value="Unassembled WGS sequence"/>
</dbReference>
<gene>
    <name evidence="4" type="ORF">SAMN05216548_103135</name>
</gene>
<protein>
    <submittedName>
        <fullName evidence="4">Short chain enoyl-CoA hydratase</fullName>
    </submittedName>
</protein>
<dbReference type="GO" id="GO:0006635">
    <property type="term" value="P:fatty acid beta-oxidation"/>
    <property type="evidence" value="ECO:0007669"/>
    <property type="project" value="TreeGrafter"/>
</dbReference>
<evidence type="ECO:0000256" key="3">
    <source>
        <dbReference type="RuleBase" id="RU003707"/>
    </source>
</evidence>
<dbReference type="PANTHER" id="PTHR11941">
    <property type="entry name" value="ENOYL-COA HYDRATASE-RELATED"/>
    <property type="match status" value="1"/>
</dbReference>
<dbReference type="CDD" id="cd06558">
    <property type="entry name" value="crotonase-like"/>
    <property type="match status" value="1"/>
</dbReference>
<name>A0A1H9ECF4_9HYPH</name>
<evidence type="ECO:0000256" key="2">
    <source>
        <dbReference type="ARBA" id="ARBA00023239"/>
    </source>
</evidence>
<reference evidence="4 5" key="1">
    <citation type="submission" date="2016-10" db="EMBL/GenBank/DDBJ databases">
        <authorList>
            <person name="de Groot N.N."/>
        </authorList>
    </citation>
    <scope>NUCLEOTIDE SEQUENCE [LARGE SCALE GENOMIC DNA]</scope>
    <source>
        <strain evidence="4 5">A52C2</strain>
    </source>
</reference>
<dbReference type="SUPFAM" id="SSF52096">
    <property type="entry name" value="ClpP/crotonase"/>
    <property type="match status" value="1"/>
</dbReference>
<dbReference type="Gene3D" id="3.90.226.10">
    <property type="entry name" value="2-enoyl-CoA Hydratase, Chain A, domain 1"/>
    <property type="match status" value="1"/>
</dbReference>
<evidence type="ECO:0000256" key="1">
    <source>
        <dbReference type="ARBA" id="ARBA00005254"/>
    </source>
</evidence>
<evidence type="ECO:0000313" key="5">
    <source>
        <dbReference type="Proteomes" id="UP000199647"/>
    </source>
</evidence>
<dbReference type="OrthoDB" id="7332872at2"/>